<keyword evidence="2" id="KW-0808">Transferase</keyword>
<comment type="similarity">
    <text evidence="1">Belongs to the UDP-glycosyltransferase family.</text>
</comment>
<evidence type="ECO:0000256" key="2">
    <source>
        <dbReference type="ARBA" id="ARBA00022679"/>
    </source>
</evidence>
<dbReference type="FunFam" id="3.40.50.2000:FF:000120">
    <property type="entry name" value="UDP-glycosyltransferase 76C1"/>
    <property type="match status" value="1"/>
</dbReference>
<dbReference type="PANTHER" id="PTHR11926:SF1374">
    <property type="entry name" value="UDP-GLYCOSYLTRANSFERASE 76F1-RELATED"/>
    <property type="match status" value="1"/>
</dbReference>
<dbReference type="RefSeq" id="XP_021813734.1">
    <property type="nucleotide sequence ID" value="XM_021958042.1"/>
</dbReference>
<keyword evidence="3" id="KW-1185">Reference proteome</keyword>
<evidence type="ECO:0000313" key="4">
    <source>
        <dbReference type="RefSeq" id="XP_021813734.1"/>
    </source>
</evidence>
<dbReference type="InterPro" id="IPR002213">
    <property type="entry name" value="UDP_glucos_trans"/>
</dbReference>
<organism evidence="3 4">
    <name type="scientific">Prunus avium</name>
    <name type="common">Cherry</name>
    <name type="synonym">Cerasus avium</name>
    <dbReference type="NCBI Taxonomy" id="42229"/>
    <lineage>
        <taxon>Eukaryota</taxon>
        <taxon>Viridiplantae</taxon>
        <taxon>Streptophyta</taxon>
        <taxon>Embryophyta</taxon>
        <taxon>Tracheophyta</taxon>
        <taxon>Spermatophyta</taxon>
        <taxon>Magnoliopsida</taxon>
        <taxon>eudicotyledons</taxon>
        <taxon>Gunneridae</taxon>
        <taxon>Pentapetalae</taxon>
        <taxon>rosids</taxon>
        <taxon>fabids</taxon>
        <taxon>Rosales</taxon>
        <taxon>Rosaceae</taxon>
        <taxon>Amygdaloideae</taxon>
        <taxon>Amygdaleae</taxon>
        <taxon>Prunus</taxon>
    </lineage>
</organism>
<accession>A0A6P5SCX5</accession>
<dbReference type="AlphaFoldDB" id="A0A6P5SCX5"/>
<reference evidence="4" key="1">
    <citation type="submission" date="2025-08" db="UniProtKB">
        <authorList>
            <consortium name="RefSeq"/>
        </authorList>
    </citation>
    <scope>IDENTIFICATION</scope>
</reference>
<dbReference type="GO" id="GO:0080044">
    <property type="term" value="F:quercetin 7-O-glucosyltransferase activity"/>
    <property type="evidence" value="ECO:0007669"/>
    <property type="project" value="TreeGrafter"/>
</dbReference>
<dbReference type="CDD" id="cd03784">
    <property type="entry name" value="GT1_Gtf-like"/>
    <property type="match status" value="1"/>
</dbReference>
<dbReference type="FunFam" id="3.40.50.2000:FF:000040">
    <property type="entry name" value="UDP-glycosyltransferase 76C1"/>
    <property type="match status" value="1"/>
</dbReference>
<dbReference type="GO" id="GO:0080043">
    <property type="term" value="F:quercetin 3-O-glucosyltransferase activity"/>
    <property type="evidence" value="ECO:0007669"/>
    <property type="project" value="TreeGrafter"/>
</dbReference>
<proteinExistence type="inferred from homology"/>
<dbReference type="Pfam" id="PF00201">
    <property type="entry name" value="UDPGT"/>
    <property type="match status" value="1"/>
</dbReference>
<dbReference type="KEGG" id="pavi:110756599"/>
<dbReference type="PANTHER" id="PTHR11926">
    <property type="entry name" value="GLUCOSYL/GLUCURONOSYL TRANSFERASES"/>
    <property type="match status" value="1"/>
</dbReference>
<protein>
    <submittedName>
        <fullName evidence="4">UDP-glycosyltransferase 76F1-like</fullName>
    </submittedName>
</protein>
<dbReference type="Gene3D" id="3.40.50.2000">
    <property type="entry name" value="Glycogen Phosphorylase B"/>
    <property type="match status" value="2"/>
</dbReference>
<gene>
    <name evidence="4" type="primary">LOC110756599</name>
</gene>
<dbReference type="SUPFAM" id="SSF53756">
    <property type="entry name" value="UDP-Glycosyltransferase/glycogen phosphorylase"/>
    <property type="match status" value="1"/>
</dbReference>
<evidence type="ECO:0000313" key="3">
    <source>
        <dbReference type="Proteomes" id="UP000515124"/>
    </source>
</evidence>
<dbReference type="Proteomes" id="UP000515124">
    <property type="component" value="Unplaced"/>
</dbReference>
<dbReference type="GeneID" id="110756599"/>
<sequence>MSVGRAYGPSKCMGSIYTNTRHDKSSKQVAVMEQRKDRRLILFPLPLQGHISPMLELANLLHLKGFSITIIHTTFNSLNPSTHPHFTFHSIPDGLSESEASTKDLVLLLSLLNAKCVEPLRECLSSLLSDVSEEPVACLISDVLHVFTESVAHSLKLPRLVLRTGGAASFAVFAAFPLLREKGYLPIQESRLEEPVTEFPPLKIKDLPLINRCASEDYNQLVAGLSNGAKASCGLIFNTFEHLEQHALATISQKISNVPIFPIGPFHKFFPAASSSSSGLLSEDQSCIPWLNTQAPKSVVYVSFGSLAAIKEAQFLEIAWGLANSNQPFLWVVRPGLVHGSEPFPSGFVESLNGRGHIVQWAPQKQVLAHPAVGAFWTHNGWNSTLESVCEGVPMICMPCFTDQLVNARYASDVWKVGLQLEDGMERGMIEKTIRKLMVEKEGEEIRDRALKLMEKANLCFKQGGSSFQSLDGLVKHILSLEPFVFQTQSQ</sequence>
<name>A0A6P5SCX5_PRUAV</name>
<evidence type="ECO:0000256" key="1">
    <source>
        <dbReference type="ARBA" id="ARBA00009995"/>
    </source>
</evidence>